<accession>A0A7Y0QYV9</accession>
<proteinExistence type="predicted"/>
<gene>
    <name evidence="1" type="ORF">HKB35_09600</name>
</gene>
<dbReference type="InterPro" id="IPR043519">
    <property type="entry name" value="NT_sf"/>
</dbReference>
<name>A0A7Y0QYV9_VIBAL</name>
<reference evidence="1 2" key="1">
    <citation type="submission" date="2020-04" db="EMBL/GenBank/DDBJ databases">
        <title>Whole-genome sequencing of Vibrio spp. from China reveals different genetic environments of blaCTX-M-14 among diverse lineages.</title>
        <authorList>
            <person name="Zheng Z."/>
            <person name="Ye L."/>
            <person name="Chen S."/>
        </authorList>
    </citation>
    <scope>NUCLEOTIDE SEQUENCE [LARGE SCALE GENOMIC DNA]</scope>
    <source>
        <strain evidence="1 2">Vb1636</strain>
    </source>
</reference>
<dbReference type="Gene3D" id="3.30.460.10">
    <property type="entry name" value="Beta Polymerase, domain 2"/>
    <property type="match status" value="1"/>
</dbReference>
<dbReference type="Proteomes" id="UP000565155">
    <property type="component" value="Unassembled WGS sequence"/>
</dbReference>
<dbReference type="AlphaFoldDB" id="A0A7Y0QYV9"/>
<evidence type="ECO:0000313" key="2">
    <source>
        <dbReference type="Proteomes" id="UP000565155"/>
    </source>
</evidence>
<evidence type="ECO:0008006" key="3">
    <source>
        <dbReference type="Google" id="ProtNLM"/>
    </source>
</evidence>
<organism evidence="1 2">
    <name type="scientific">Vibrio alginolyticus</name>
    <dbReference type="NCBI Taxonomy" id="663"/>
    <lineage>
        <taxon>Bacteria</taxon>
        <taxon>Pseudomonadati</taxon>
        <taxon>Pseudomonadota</taxon>
        <taxon>Gammaproteobacteria</taxon>
        <taxon>Vibrionales</taxon>
        <taxon>Vibrionaceae</taxon>
        <taxon>Vibrio</taxon>
    </lineage>
</organism>
<dbReference type="SUPFAM" id="SSF81301">
    <property type="entry name" value="Nucleotidyltransferase"/>
    <property type="match status" value="1"/>
</dbReference>
<dbReference type="RefSeq" id="WP_169628594.1">
    <property type="nucleotide sequence ID" value="NZ_JABCMA010000007.1"/>
</dbReference>
<comment type="caution">
    <text evidence="1">The sequence shown here is derived from an EMBL/GenBank/DDBJ whole genome shotgun (WGS) entry which is preliminary data.</text>
</comment>
<protein>
    <recommendedName>
        <fullName evidence="3">Polymerase nucleotidyl transferase domain-containing protein</fullName>
    </recommendedName>
</protein>
<evidence type="ECO:0000313" key="1">
    <source>
        <dbReference type="EMBL" id="NMR73870.1"/>
    </source>
</evidence>
<sequence length="185" mass="20961">MTIGELGLEHLPRQKALVESAYDAFYSEKDVVAAVLLGSLSSGQGDRISDADVVVFTQNNFHKASAPCFTQFEANKDIFYRLEGEHNENACFKKYIFNDLTSAEIHCLDLCDPFKLSKPFKPLFDKDDVIAGMVTDEPAPKHEEFPVYTSGDQGLIWELFDCIKWLSRDNHELAKSYLKKLSEKL</sequence>
<dbReference type="EMBL" id="JABCMA010000007">
    <property type="protein sequence ID" value="NMR73870.1"/>
    <property type="molecule type" value="Genomic_DNA"/>
</dbReference>